<dbReference type="InterPro" id="IPR058636">
    <property type="entry name" value="Beta-barrel_YknX"/>
</dbReference>
<organism evidence="7 8">
    <name type="scientific">Nitrospira moscoviensis</name>
    <dbReference type="NCBI Taxonomy" id="42253"/>
    <lineage>
        <taxon>Bacteria</taxon>
        <taxon>Pseudomonadati</taxon>
        <taxon>Nitrospirota</taxon>
        <taxon>Nitrospiria</taxon>
        <taxon>Nitrospirales</taxon>
        <taxon>Nitrospiraceae</taxon>
        <taxon>Nitrospira</taxon>
    </lineage>
</organism>
<evidence type="ECO:0000313" key="7">
    <source>
        <dbReference type="EMBL" id="ALA60241.1"/>
    </source>
</evidence>
<feature type="domain" description="YknX-like beta-barrel" evidence="6">
    <location>
        <begin position="244"/>
        <end position="326"/>
    </location>
</feature>
<evidence type="ECO:0000259" key="6">
    <source>
        <dbReference type="Pfam" id="PF25990"/>
    </source>
</evidence>
<evidence type="ECO:0000256" key="2">
    <source>
        <dbReference type="ARBA" id="ARBA00009477"/>
    </source>
</evidence>
<dbReference type="Gene3D" id="1.10.287.470">
    <property type="entry name" value="Helix hairpin bin"/>
    <property type="match status" value="2"/>
</dbReference>
<feature type="domain" description="YbhG-like alpha-helical hairpin" evidence="5">
    <location>
        <begin position="76"/>
        <end position="199"/>
    </location>
</feature>
<keyword evidence="8" id="KW-1185">Reference proteome</keyword>
<dbReference type="RefSeq" id="WP_053381122.1">
    <property type="nucleotide sequence ID" value="NZ_CP011801.1"/>
</dbReference>
<evidence type="ECO:0000313" key="8">
    <source>
        <dbReference type="Proteomes" id="UP000069205"/>
    </source>
</evidence>
<dbReference type="EMBL" id="CP011801">
    <property type="protein sequence ID" value="ALA60241.1"/>
    <property type="molecule type" value="Genomic_DNA"/>
</dbReference>
<dbReference type="KEGG" id="nmv:NITMOv2_3852"/>
<reference evidence="7 8" key="1">
    <citation type="journal article" date="2015" name="Proc. Natl. Acad. Sci. U.S.A.">
        <title>Expanded metabolic versatility of ubiquitous nitrite-oxidizing bacteria from the genus Nitrospira.</title>
        <authorList>
            <person name="Koch H."/>
            <person name="Lucker S."/>
            <person name="Albertsen M."/>
            <person name="Kitzinger K."/>
            <person name="Herbold C."/>
            <person name="Spieck E."/>
            <person name="Nielsen P.H."/>
            <person name="Wagner M."/>
            <person name="Daims H."/>
        </authorList>
    </citation>
    <scope>NUCLEOTIDE SEQUENCE [LARGE SCALE GENOMIC DNA]</scope>
    <source>
        <strain evidence="7 8">NSP M-1</strain>
    </source>
</reference>
<proteinExistence type="inferred from homology"/>
<gene>
    <name evidence="7" type="ORF">NITMOv2_3852</name>
</gene>
<dbReference type="Gene3D" id="2.40.50.100">
    <property type="match status" value="1"/>
</dbReference>
<dbReference type="PATRIC" id="fig|42253.5.peg.3797"/>
<evidence type="ECO:0000256" key="4">
    <source>
        <dbReference type="SAM" id="Coils"/>
    </source>
</evidence>
<dbReference type="InterPro" id="IPR050465">
    <property type="entry name" value="UPF0194_transport"/>
</dbReference>
<dbReference type="Gene3D" id="2.40.30.170">
    <property type="match status" value="1"/>
</dbReference>
<dbReference type="PANTHER" id="PTHR32347">
    <property type="entry name" value="EFFLUX SYSTEM COMPONENT YKNX-RELATED"/>
    <property type="match status" value="1"/>
</dbReference>
<evidence type="ECO:0000256" key="1">
    <source>
        <dbReference type="ARBA" id="ARBA00004196"/>
    </source>
</evidence>
<dbReference type="InterPro" id="IPR059052">
    <property type="entry name" value="HH_YbhG-like"/>
</dbReference>
<dbReference type="Proteomes" id="UP000069205">
    <property type="component" value="Chromosome"/>
</dbReference>
<dbReference type="FunFam" id="2.40.30.170:FF:000010">
    <property type="entry name" value="Efflux RND transporter periplasmic adaptor subunit"/>
    <property type="match status" value="1"/>
</dbReference>
<name>A0A0K2GH24_NITMO</name>
<protein>
    <submittedName>
        <fullName evidence="7">Uncharacterized protein</fullName>
    </submittedName>
</protein>
<dbReference type="OrthoDB" id="9778236at2"/>
<feature type="coiled-coil region" evidence="4">
    <location>
        <begin position="111"/>
        <end position="169"/>
    </location>
</feature>
<comment type="subcellular location">
    <subcellularLocation>
        <location evidence="1">Cell envelope</location>
    </subcellularLocation>
</comment>
<keyword evidence="3 4" id="KW-0175">Coiled coil</keyword>
<dbReference type="Pfam" id="PF25881">
    <property type="entry name" value="HH_YBHG"/>
    <property type="match status" value="1"/>
</dbReference>
<sequence length="332" mass="37036">MKKRILLIMIAALTVITGGYLYVRSASDRAADTALKVAGNVEAHESVVSFKVPGRIVELAVQEGQYVNPGDLLARLDDDDYRQQVSVDEATVRTREAELALALAGSREQEIQAAKQSLIDAKADLELKRAEFRRRKALLGEQAVSQEDVDSAETLMKRAEATYRRVKETHAQIVEGTRKEEIAVRRANLQLAREHLEMSRVKLAYTVLTAPVSGVVLVRQAELGEVVAPGTPVVTIADLDRLWVRGYINETDLGRIRWGQQATVRTDTYPDKEYKGRVSFIASQAEFTPKSVETHKERVTLVYRVKIDVENPNHELKPGMPVEVMIGVPPQE</sequence>
<accession>A0A0K2GH24</accession>
<evidence type="ECO:0000256" key="3">
    <source>
        <dbReference type="ARBA" id="ARBA00023054"/>
    </source>
</evidence>
<dbReference type="Pfam" id="PF25990">
    <property type="entry name" value="Beta-barrel_YknX"/>
    <property type="match status" value="1"/>
</dbReference>
<dbReference type="AlphaFoldDB" id="A0A0K2GH24"/>
<comment type="similarity">
    <text evidence="2">Belongs to the membrane fusion protein (MFP) (TC 8.A.1) family.</text>
</comment>
<evidence type="ECO:0000259" key="5">
    <source>
        <dbReference type="Pfam" id="PF25881"/>
    </source>
</evidence>
<dbReference type="STRING" id="42253.NITMOv2_3852"/>
<dbReference type="GO" id="GO:0042597">
    <property type="term" value="C:periplasmic space"/>
    <property type="evidence" value="ECO:0007669"/>
    <property type="project" value="UniProtKB-SubCell"/>
</dbReference>
<dbReference type="SUPFAM" id="SSF111369">
    <property type="entry name" value="HlyD-like secretion proteins"/>
    <property type="match status" value="2"/>
</dbReference>
<dbReference type="PANTHER" id="PTHR32347:SF29">
    <property type="entry name" value="UPF0194 MEMBRANE PROTEIN YBHG"/>
    <property type="match status" value="1"/>
</dbReference>